<dbReference type="InterPro" id="IPR014985">
    <property type="entry name" value="WbqC"/>
</dbReference>
<dbReference type="RefSeq" id="WP_108343430.1">
    <property type="nucleotide sequence ID" value="NZ_PYXZ01000002.1"/>
</dbReference>
<reference evidence="1 2" key="1">
    <citation type="submission" date="2018-03" db="EMBL/GenBank/DDBJ databases">
        <authorList>
            <person name="Keele B.F."/>
        </authorList>
    </citation>
    <scope>NUCLEOTIDE SEQUENCE [LARGE SCALE GENOMIC DNA]</scope>
    <source>
        <strain evidence="1 2">IB-3</strain>
    </source>
</reference>
<accession>A0A2R7YYT0</accession>
<dbReference type="Proteomes" id="UP000244867">
    <property type="component" value="Unassembled WGS sequence"/>
</dbReference>
<sequence length="215" mass="24319">MRAAIHQPDLLPWPGFWFKMLNCDTFVLAVHDQLQKHWVQRRVKMRDTWVTMPLESGAHLVPINETMVKPGWQDHLESSIRGRYVGARHWKSRSGDVLEMIHAVDSHNLADINHQLILSMRDYLGITTEVVVTEPPTEKAADRVLEQLQMVGATSYLSGTGAKDYLGDEARAKFDQLGIGLEFSDHEKTTGDSIVTVLMDYDDPMEIVSRAATAH</sequence>
<evidence type="ECO:0000313" key="1">
    <source>
        <dbReference type="EMBL" id="PUA81538.1"/>
    </source>
</evidence>
<name>A0A2R7YYT0_9ACTN</name>
<keyword evidence="2" id="KW-1185">Reference proteome</keyword>
<proteinExistence type="predicted"/>
<dbReference type="EMBL" id="PYXZ01000002">
    <property type="protein sequence ID" value="PUA81538.1"/>
    <property type="molecule type" value="Genomic_DNA"/>
</dbReference>
<organism evidence="1 2">
    <name type="scientific">Nocardioides currus</name>
    <dbReference type="NCBI Taxonomy" id="2133958"/>
    <lineage>
        <taxon>Bacteria</taxon>
        <taxon>Bacillati</taxon>
        <taxon>Actinomycetota</taxon>
        <taxon>Actinomycetes</taxon>
        <taxon>Propionibacteriales</taxon>
        <taxon>Nocardioidaceae</taxon>
        <taxon>Nocardioides</taxon>
    </lineage>
</organism>
<evidence type="ECO:0000313" key="2">
    <source>
        <dbReference type="Proteomes" id="UP000244867"/>
    </source>
</evidence>
<gene>
    <name evidence="1" type="ORF">C7S10_05510</name>
</gene>
<dbReference type="Pfam" id="PF08889">
    <property type="entry name" value="WbqC"/>
    <property type="match status" value="1"/>
</dbReference>
<dbReference type="OrthoDB" id="3611744at2"/>
<comment type="caution">
    <text evidence="1">The sequence shown here is derived from an EMBL/GenBank/DDBJ whole genome shotgun (WGS) entry which is preliminary data.</text>
</comment>
<protein>
    <recommendedName>
        <fullName evidence="3">WbqC family protein</fullName>
    </recommendedName>
</protein>
<dbReference type="AlphaFoldDB" id="A0A2R7YYT0"/>
<evidence type="ECO:0008006" key="3">
    <source>
        <dbReference type="Google" id="ProtNLM"/>
    </source>
</evidence>